<protein>
    <submittedName>
        <fullName evidence="2">Uncharacterized protein</fullName>
    </submittedName>
</protein>
<evidence type="ECO:0000256" key="1">
    <source>
        <dbReference type="SAM" id="MobiDB-lite"/>
    </source>
</evidence>
<reference evidence="2 3" key="1">
    <citation type="submission" date="2023-01" db="EMBL/GenBank/DDBJ databases">
        <title>Analysis of 21 Apiospora genomes using comparative genomics revels a genus with tremendous synthesis potential of carbohydrate active enzymes and secondary metabolites.</title>
        <authorList>
            <person name="Sorensen T."/>
        </authorList>
    </citation>
    <scope>NUCLEOTIDE SEQUENCE [LARGE SCALE GENOMIC DNA]</scope>
    <source>
        <strain evidence="2 3">CBS 33761</strain>
    </source>
</reference>
<organism evidence="2 3">
    <name type="scientific">Apiospora rasikravindrae</name>
    <dbReference type="NCBI Taxonomy" id="990691"/>
    <lineage>
        <taxon>Eukaryota</taxon>
        <taxon>Fungi</taxon>
        <taxon>Dikarya</taxon>
        <taxon>Ascomycota</taxon>
        <taxon>Pezizomycotina</taxon>
        <taxon>Sordariomycetes</taxon>
        <taxon>Xylariomycetidae</taxon>
        <taxon>Amphisphaeriales</taxon>
        <taxon>Apiosporaceae</taxon>
        <taxon>Apiospora</taxon>
    </lineage>
</organism>
<proteinExistence type="predicted"/>
<feature type="region of interest" description="Disordered" evidence="1">
    <location>
        <begin position="159"/>
        <end position="181"/>
    </location>
</feature>
<feature type="compositionally biased region" description="Basic residues" evidence="1">
    <location>
        <begin position="159"/>
        <end position="175"/>
    </location>
</feature>
<dbReference type="Proteomes" id="UP001444661">
    <property type="component" value="Unassembled WGS sequence"/>
</dbReference>
<comment type="caution">
    <text evidence="2">The sequence shown here is derived from an EMBL/GenBank/DDBJ whole genome shotgun (WGS) entry which is preliminary data.</text>
</comment>
<feature type="compositionally biased region" description="Basic and acidic residues" evidence="1">
    <location>
        <begin position="71"/>
        <end position="80"/>
    </location>
</feature>
<feature type="region of interest" description="Disordered" evidence="1">
    <location>
        <begin position="61"/>
        <end position="130"/>
    </location>
</feature>
<gene>
    <name evidence="2" type="ORF">PG993_001224</name>
</gene>
<name>A0ABR1UAS9_9PEZI</name>
<evidence type="ECO:0000313" key="3">
    <source>
        <dbReference type="Proteomes" id="UP001444661"/>
    </source>
</evidence>
<sequence>MSLTKLNHTGVYVVEVTPSDAPCFEALWKLYGPQFNSLPPASTSPLPSSRELPAFVITTKKFDRNEEDDEHEKRSKKDEQSDSSDSKLGGIAQYLKDSPPQPDCPRATPRKQHKCVPARRHRRRSSKLPELQEVKDLADVEDDKNHGMRTYAQILAHPRHPRPYPRFRLPRRRSQRPGPTPRALDLVYRVSANDTWLWK</sequence>
<accession>A0ABR1UAS9</accession>
<evidence type="ECO:0000313" key="2">
    <source>
        <dbReference type="EMBL" id="KAK8055997.1"/>
    </source>
</evidence>
<keyword evidence="3" id="KW-1185">Reference proteome</keyword>
<feature type="compositionally biased region" description="Basic residues" evidence="1">
    <location>
        <begin position="108"/>
        <end position="126"/>
    </location>
</feature>
<dbReference type="EMBL" id="JAQQWK010000001">
    <property type="protein sequence ID" value="KAK8055997.1"/>
    <property type="molecule type" value="Genomic_DNA"/>
</dbReference>